<name>A0A3E0X1W8_9GAMM</name>
<dbReference type="Pfam" id="PF09349">
    <property type="entry name" value="OHCU_decarbox"/>
    <property type="match status" value="1"/>
</dbReference>
<keyword evidence="9" id="KW-1185">Reference proteome</keyword>
<reference evidence="9" key="1">
    <citation type="submission" date="2017-05" db="EMBL/GenBank/DDBJ databases">
        <authorList>
            <person name="Sharma S."/>
            <person name="Sidhu C."/>
            <person name="Pinnaka A.K."/>
        </authorList>
    </citation>
    <scope>NUCLEOTIDE SEQUENCE [LARGE SCALE GENOMIC DNA]</scope>
    <source>
        <strain evidence="9">AK93</strain>
    </source>
</reference>
<dbReference type="GO" id="GO:0006144">
    <property type="term" value="P:purine nucleobase metabolic process"/>
    <property type="evidence" value="ECO:0007669"/>
    <property type="project" value="UniProtKB-KW"/>
</dbReference>
<dbReference type="EC" id="4.1.1.97" evidence="3"/>
<dbReference type="UniPathway" id="UPA00394">
    <property type="reaction ID" value="UER00652"/>
</dbReference>
<dbReference type="OrthoDB" id="9800909at2"/>
<feature type="domain" description="Oxo-4-hydroxy-4-carboxy-5-ureidoimidazoline decarboxylase" evidence="7">
    <location>
        <begin position="12"/>
        <end position="170"/>
    </location>
</feature>
<keyword evidence="6" id="KW-0456">Lyase</keyword>
<dbReference type="PANTHER" id="PTHR43466:SF1">
    <property type="entry name" value="2-OXO-4-HYDROXY-4-CARBOXY-5-UREIDOIMIDAZOLINE DECARBOXYLASE-RELATED"/>
    <property type="match status" value="1"/>
</dbReference>
<evidence type="ECO:0000313" key="9">
    <source>
        <dbReference type="Proteomes" id="UP000256763"/>
    </source>
</evidence>
<evidence type="ECO:0000259" key="7">
    <source>
        <dbReference type="Pfam" id="PF09349"/>
    </source>
</evidence>
<evidence type="ECO:0000256" key="5">
    <source>
        <dbReference type="ARBA" id="ARBA00022793"/>
    </source>
</evidence>
<keyword evidence="4" id="KW-0659">Purine metabolism</keyword>
<evidence type="ECO:0000256" key="3">
    <source>
        <dbReference type="ARBA" id="ARBA00012257"/>
    </source>
</evidence>
<accession>A0A3E0X1W8</accession>
<dbReference type="Gene3D" id="1.10.3330.10">
    <property type="entry name" value="Oxo-4-hydroxy-4-carboxy-5-ureidoimidazoline decarboxylase"/>
    <property type="match status" value="1"/>
</dbReference>
<dbReference type="Proteomes" id="UP000256763">
    <property type="component" value="Unassembled WGS sequence"/>
</dbReference>
<dbReference type="NCBIfam" id="TIGR03164">
    <property type="entry name" value="UHCUDC"/>
    <property type="match status" value="1"/>
</dbReference>
<dbReference type="PANTHER" id="PTHR43466">
    <property type="entry name" value="2-OXO-4-HYDROXY-4-CARBOXY-5-UREIDOIMIDAZOLINE DECARBOXYLASE-RELATED"/>
    <property type="match status" value="1"/>
</dbReference>
<comment type="pathway">
    <text evidence="2">Purine metabolism; urate degradation; (S)-allantoin from urate: step 3/3.</text>
</comment>
<evidence type="ECO:0000256" key="6">
    <source>
        <dbReference type="ARBA" id="ARBA00023239"/>
    </source>
</evidence>
<protein>
    <recommendedName>
        <fullName evidence="3">2-oxo-4-hydroxy-4-carboxy-5-ureidoimidazoline decarboxylase</fullName>
        <ecNumber evidence="3">4.1.1.97</ecNumber>
    </recommendedName>
</protein>
<dbReference type="InterPro" id="IPR036778">
    <property type="entry name" value="OHCU_decarboxylase_sf"/>
</dbReference>
<comment type="catalytic activity">
    <reaction evidence="1">
        <text>5-hydroxy-2-oxo-4-ureido-2,5-dihydro-1H-imidazole-5-carboxylate + H(+) = (S)-allantoin + CO2</text>
        <dbReference type="Rhea" id="RHEA:26301"/>
        <dbReference type="ChEBI" id="CHEBI:15378"/>
        <dbReference type="ChEBI" id="CHEBI:15678"/>
        <dbReference type="ChEBI" id="CHEBI:16526"/>
        <dbReference type="ChEBI" id="CHEBI:58639"/>
        <dbReference type="EC" id="4.1.1.97"/>
    </reaction>
</comment>
<dbReference type="SUPFAM" id="SSF158694">
    <property type="entry name" value="UraD-Like"/>
    <property type="match status" value="1"/>
</dbReference>
<evidence type="ECO:0000256" key="1">
    <source>
        <dbReference type="ARBA" id="ARBA00001163"/>
    </source>
</evidence>
<gene>
    <name evidence="8" type="ORF">CAL65_03805</name>
</gene>
<dbReference type="InterPro" id="IPR017580">
    <property type="entry name" value="OHCU_decarboxylase-1"/>
</dbReference>
<evidence type="ECO:0000256" key="2">
    <source>
        <dbReference type="ARBA" id="ARBA00004754"/>
    </source>
</evidence>
<evidence type="ECO:0000256" key="4">
    <source>
        <dbReference type="ARBA" id="ARBA00022631"/>
    </source>
</evidence>
<organism evidence="8 9">
    <name type="scientific">Alkalilimnicola ehrlichii</name>
    <dbReference type="NCBI Taxonomy" id="351052"/>
    <lineage>
        <taxon>Bacteria</taxon>
        <taxon>Pseudomonadati</taxon>
        <taxon>Pseudomonadota</taxon>
        <taxon>Gammaproteobacteria</taxon>
        <taxon>Chromatiales</taxon>
        <taxon>Ectothiorhodospiraceae</taxon>
        <taxon>Alkalilimnicola</taxon>
    </lineage>
</organism>
<sequence length="176" mass="19270">MAKHLLTPRPSRMNELEFVCVYGGVYEHSPWVAQDAYRAGLTAAADTAEGLAERMAEVFRSASPVRRREVLQAHPDLAGRAAVAGELTEDSSSEQAGAGLDQCTPEEFERFRQLNAAYKARFGFPFIMAVRGAHRSDILQAFAQRLGNDPEVELATAVEQVNRIALLRLRARAAGA</sequence>
<dbReference type="GO" id="GO:0019628">
    <property type="term" value="P:urate catabolic process"/>
    <property type="evidence" value="ECO:0007669"/>
    <property type="project" value="UniProtKB-UniPathway"/>
</dbReference>
<dbReference type="InterPro" id="IPR018020">
    <property type="entry name" value="OHCU_decarboxylase"/>
</dbReference>
<dbReference type="GO" id="GO:0051997">
    <property type="term" value="F:2-oxo-4-hydroxy-4-carboxy-5-ureidoimidazoline decarboxylase activity"/>
    <property type="evidence" value="ECO:0007669"/>
    <property type="project" value="UniProtKB-EC"/>
</dbReference>
<dbReference type="GO" id="GO:0000255">
    <property type="term" value="P:allantoin metabolic process"/>
    <property type="evidence" value="ECO:0007669"/>
    <property type="project" value="InterPro"/>
</dbReference>
<dbReference type="AlphaFoldDB" id="A0A3E0X1W8"/>
<evidence type="ECO:0000313" key="8">
    <source>
        <dbReference type="EMBL" id="RFA38490.1"/>
    </source>
</evidence>
<dbReference type="EMBL" id="NFZW01000003">
    <property type="protein sequence ID" value="RFA38490.1"/>
    <property type="molecule type" value="Genomic_DNA"/>
</dbReference>
<comment type="caution">
    <text evidence="8">The sequence shown here is derived from an EMBL/GenBank/DDBJ whole genome shotgun (WGS) entry which is preliminary data.</text>
</comment>
<dbReference type="RefSeq" id="WP_116304198.1">
    <property type="nucleotide sequence ID" value="NZ_NFZV01000045.1"/>
</dbReference>
<proteinExistence type="predicted"/>
<keyword evidence="5" id="KW-0210">Decarboxylase</keyword>